<dbReference type="PANTHER" id="PTHR23509:SF48">
    <property type="entry name" value="INTRACELLULAR PHOSPHOLIPASE A1"/>
    <property type="match status" value="1"/>
</dbReference>
<name>G0N637_CAEBE</name>
<evidence type="ECO:0000256" key="1">
    <source>
        <dbReference type="ARBA" id="ARBA00038464"/>
    </source>
</evidence>
<dbReference type="GO" id="GO:0005737">
    <property type="term" value="C:cytoplasm"/>
    <property type="evidence" value="ECO:0007669"/>
    <property type="project" value="TreeGrafter"/>
</dbReference>
<feature type="domain" description="DDHD" evidence="4">
    <location>
        <begin position="1161"/>
        <end position="1309"/>
    </location>
</feature>
<dbReference type="InterPro" id="IPR004177">
    <property type="entry name" value="DDHD_dom"/>
</dbReference>
<dbReference type="InterPro" id="IPR029058">
    <property type="entry name" value="AB_hydrolase_fold"/>
</dbReference>
<dbReference type="PANTHER" id="PTHR23509">
    <property type="entry name" value="PA-PL1 PHOSPHOLIPASE FAMILY"/>
    <property type="match status" value="1"/>
</dbReference>
<feature type="region of interest" description="Disordered" evidence="3">
    <location>
        <begin position="685"/>
        <end position="733"/>
    </location>
</feature>
<feature type="compositionally biased region" description="Basic and acidic residues" evidence="3">
    <location>
        <begin position="882"/>
        <end position="894"/>
    </location>
</feature>
<comment type="similarity">
    <text evidence="1">Belongs to the PA-PLA1 family.</text>
</comment>
<feature type="compositionally biased region" description="Basic and acidic residues" evidence="3">
    <location>
        <begin position="717"/>
        <end position="730"/>
    </location>
</feature>
<proteinExistence type="inferred from homology"/>
<evidence type="ECO:0000313" key="6">
    <source>
        <dbReference type="Proteomes" id="UP000008068"/>
    </source>
</evidence>
<dbReference type="SMART" id="SM01127">
    <property type="entry name" value="DDHD"/>
    <property type="match status" value="1"/>
</dbReference>
<feature type="domain" description="DDHD" evidence="4">
    <location>
        <begin position="475"/>
        <end position="619"/>
    </location>
</feature>
<protein>
    <recommendedName>
        <fullName evidence="4">DDHD domain-containing protein</fullName>
    </recommendedName>
</protein>
<evidence type="ECO:0000256" key="3">
    <source>
        <dbReference type="SAM" id="MobiDB-lite"/>
    </source>
</evidence>
<dbReference type="EMBL" id="GL379842">
    <property type="protein sequence ID" value="EGT53617.1"/>
    <property type="molecule type" value="Genomic_DNA"/>
</dbReference>
<dbReference type="GO" id="GO:0046872">
    <property type="term" value="F:metal ion binding"/>
    <property type="evidence" value="ECO:0007669"/>
    <property type="project" value="InterPro"/>
</dbReference>
<keyword evidence="6" id="KW-1185">Reference proteome</keyword>
<feature type="coiled-coil region" evidence="2">
    <location>
        <begin position="756"/>
        <end position="783"/>
    </location>
</feature>
<dbReference type="HOGENOM" id="CLU_256728_0_0_1"/>
<keyword evidence="2" id="KW-0175">Coiled coil</keyword>
<dbReference type="InParanoid" id="G0N637"/>
<evidence type="ECO:0000259" key="4">
    <source>
        <dbReference type="PROSITE" id="PS51043"/>
    </source>
</evidence>
<dbReference type="PROSITE" id="PS51043">
    <property type="entry name" value="DDHD"/>
    <property type="match status" value="2"/>
</dbReference>
<accession>G0N637</accession>
<reference evidence="6" key="1">
    <citation type="submission" date="2011-07" db="EMBL/GenBank/DDBJ databases">
        <authorList>
            <consortium name="Caenorhabditis brenneri Sequencing and Analysis Consortium"/>
            <person name="Wilson R.K."/>
        </authorList>
    </citation>
    <scope>NUCLEOTIDE SEQUENCE [LARGE SCALE GENOMIC DNA]</scope>
    <source>
        <strain evidence="6">PB2801</strain>
    </source>
</reference>
<gene>
    <name evidence="5" type="ORF">CAEBREN_28433</name>
</gene>
<dbReference type="GO" id="GO:0004620">
    <property type="term" value="F:phospholipase activity"/>
    <property type="evidence" value="ECO:0007669"/>
    <property type="project" value="TreeGrafter"/>
</dbReference>
<dbReference type="Pfam" id="PF02862">
    <property type="entry name" value="DDHD"/>
    <property type="match status" value="2"/>
</dbReference>
<dbReference type="InterPro" id="IPR058055">
    <property type="entry name" value="PA-PLA1"/>
</dbReference>
<feature type="compositionally biased region" description="Polar residues" evidence="3">
    <location>
        <begin position="685"/>
        <end position="708"/>
    </location>
</feature>
<dbReference type="Proteomes" id="UP000008068">
    <property type="component" value="Unassembled WGS sequence"/>
</dbReference>
<dbReference type="SUPFAM" id="SSF53474">
    <property type="entry name" value="alpha/beta-Hydrolases"/>
    <property type="match status" value="2"/>
</dbReference>
<evidence type="ECO:0000313" key="5">
    <source>
        <dbReference type="EMBL" id="EGT53617.1"/>
    </source>
</evidence>
<dbReference type="OrthoDB" id="5849464at2759"/>
<dbReference type="STRING" id="135651.G0N637"/>
<dbReference type="eggNOG" id="KOG2308">
    <property type="taxonomic scope" value="Eukaryota"/>
</dbReference>
<feature type="region of interest" description="Disordered" evidence="3">
    <location>
        <begin position="869"/>
        <end position="894"/>
    </location>
</feature>
<evidence type="ECO:0000256" key="2">
    <source>
        <dbReference type="SAM" id="Coils"/>
    </source>
</evidence>
<sequence>MADYMDNWEVDQNELNSDLGLSNLHFFSISPAFGNNAVQGLSNPEIVVESGGGTGNDGQLQGARINHQPVPEPEDIAIQGNNEPRPDEESTSLNLENFEFIVDDTEVRPEEQEALNQLYEERMENTDANNAEDQPLPRTHAATAYRLIPSEAPEVTKLHDLKCSEVRWFYETKKGPLPFTDRDSLIIEIKYRRFKDMALDQEAQNIYKDHLEHLLPTSLSTDNSDNKKKVFVHGGYYRIHIDKDNKKIIAGYWTNDEKPILRRTYFTVNEKPLEEELAKEIEDKLCRRGSNESGKSSIGEYQIVYHTTNEVTIQKPKKAPQNLTTYRKAKWSQPTKIEHLIFVVHGVGHYKKPNSIVQSVKKLINGVDRKKFFIPIHWRSSIEAHTCRRECSKEHLNIVINKILPDVRLYDCTETGVKIRQSVICTIKARYDQFKSNNQDFNGSVALFGHSLGSVICYDILTNFKNIQNTPDYKLHFPVSRLFTVGSPLKIFLKKREALLETEGTSPIEQFCQIHEERQFKICNIYHPVDPVARRLDPLIDESYRENLAIKIRRGRGFQLRTYLRKQIRALMCMRVSPVDSGLSPQIDHEISGDTWQDPHSCYWYSEDVHQHISRVAFNNVVRRVEILPTETTLAETSLMGVEEDTQVVGDVGIVPSGNNENGDDEKILLDNSILKPSKLITNDASSNKVTGNNTNTPGELATGNNAPNAPIVTVTPDRHKPKVEPKEQAARGNNEVELDFTKVASESFDVGKGFFLDVIESKEDEEERKKEAERRKKFLDANNEEDAPTIARAADSNVYPVIPAGAKLPSQVDNLRCAEVRWLYENEQGRLIPFSDKDSMETEIKYRLNNGIHLDPKAKDVLQKMENRDAISRPTHSKSGSVEETKSTDSCDDGKRPVIVGDGYYRVCKKNKWIHPVYWKNDAKKIVRGYYFTEDSKPIEEEEVKAINLNLERHFKKENNPDAKITYSDEITVGQTIIKFNSLVDFTIQRKGKNPVSVVRYPKEARWSGEEVEVEQLVFVVHGIWHNDNEQGIVDNAKLLIEGVKDHPDKATGIMFLPIHWRTNLEDDKKHKCDNKCSKESYNGKLNLILEDLKLYHCWFYGDKIRRRVLDEVNSLFRKFKSNNPNFKGKVSFFGHSLGSLICYDILTMESLESHRNEFGFKKIEKLFAVGSPLWFFIGEGGENAQKKFRKALESYRIFNIYHPTDFVASPLEPVILNPRLGIAIELPAAQDSKSQAFGMFLSSFASQFKNFAHWFVGKSPADKTDFELPHPIDHVLQTVGTLSEVQSHSIYWGHPSVFNFIKFVFARDSYTHQLQMHQNQENQSSSRMVLPASSSFSNLVEQFLEAIESEEQEAMFQVYNYSS</sequence>
<organism evidence="6">
    <name type="scientific">Caenorhabditis brenneri</name>
    <name type="common">Nematode worm</name>
    <dbReference type="NCBI Taxonomy" id="135651"/>
    <lineage>
        <taxon>Eukaryota</taxon>
        <taxon>Metazoa</taxon>
        <taxon>Ecdysozoa</taxon>
        <taxon>Nematoda</taxon>
        <taxon>Chromadorea</taxon>
        <taxon>Rhabditida</taxon>
        <taxon>Rhabditina</taxon>
        <taxon>Rhabditomorpha</taxon>
        <taxon>Rhabditoidea</taxon>
        <taxon>Rhabditidae</taxon>
        <taxon>Peloderinae</taxon>
        <taxon>Caenorhabditis</taxon>
    </lineage>
</organism>